<keyword evidence="5" id="KW-1185">Reference proteome</keyword>
<dbReference type="Proteomes" id="UP000217289">
    <property type="component" value="Chromosome"/>
</dbReference>
<dbReference type="InterPro" id="IPR006652">
    <property type="entry name" value="Kelch_1"/>
</dbReference>
<dbReference type="SMART" id="SM00612">
    <property type="entry name" value="Kelch"/>
    <property type="match status" value="6"/>
</dbReference>
<evidence type="ECO:0000256" key="1">
    <source>
        <dbReference type="ARBA" id="ARBA00022441"/>
    </source>
</evidence>
<sequence>MRHLALLAVFMTACGNEPVASPQVVEADPRFLDQLLSDPPEYVSLVAPAASACGKSDTRINMAGWTPQSYAAIDGFGEGKWTLHSGGYGVKQTVNGQPTMFVSDFTTGGLTIIGRMKQSVDTDDDFFGFMIGYKRGDHRNKSADYLLVDWKQEDQYFGAPSNMPESHASKGIALSRVRGVPTAEEFWGHVDFDHPSSPKGQGVVELARGRTRGSKGWKRDVDYTFRFDIDRAGVRVFVTEPGGKETLELAHKGDYSDLLTGNFTFYNFSQANVDYTSFIRRPVCIPSVESIHESTRKNLAKSILLKGHDPEGEPLTYTIIRNPSHGTLTVYGSTVVYQPRTHFAGRDSFDYIATNATSHSAPATVTIDVLNTPPVAYGQSVSTRKNQPRIITLSGSDADGEPIAFQIVRNPSHGTLAQSGASVTYTPAPGFAGMDSFAFWSVDSTTHGEAATVNIEVINIPPVAYDQSVEVRKNKPKRITLVATDADGEALRYEIVSPPAHGALTQTGAEVVYTPTRGFAGKDAFTFRAVDSTTHGNTATVRLEVINTVPVARDQAVVMVKKTTQDFRLLAEDEDGDPLTYTLVTNPTQGTFVLAGNTLTYTPVTAPSPTYDAFTFKVSDGMADSNTAKVSIQIAHEAACLVAPGYWGPTGSLRGPRIEHRAAPLPGGKVLVSGDFNWTTEVYDPRSGRWSLGLDALASHRYHTATTLSDGTLLVAGGEGSEAGNFTELYDPALELWLPADPMRVAREYHTATLLQDGRVLVTGGRDTVSGVLWKSAELYDPSTQRWLPAASMGTARQYHTATLLLDGRVLVTGGETGPGTRTALAEIYDPSTDAWTEASAMIVARGYHTATSLKDGRVLITGGGDRHDNSDTAELFDPATGTWTATGRMLKARRYHSAIPFPDGKVFVVGGYSDGDGILYLAELFDPGTRTWSPAGCTSVSRWGATTSWLTGPDRVLVTAGVSTDGFQSTADLYYLAKP</sequence>
<protein>
    <recommendedName>
        <fullName evidence="3">TSP C-terminal domain-containing protein</fullName>
    </recommendedName>
</protein>
<dbReference type="PANTHER" id="PTHR46344:SF27">
    <property type="entry name" value="KELCH REPEAT SUPERFAMILY PROTEIN"/>
    <property type="match status" value="1"/>
</dbReference>
<dbReference type="InterPro" id="IPR011043">
    <property type="entry name" value="Gal_Oxase/kelch_b-propeller"/>
</dbReference>
<dbReference type="GO" id="GO:0007155">
    <property type="term" value="P:cell adhesion"/>
    <property type="evidence" value="ECO:0007669"/>
    <property type="project" value="InterPro"/>
</dbReference>
<evidence type="ECO:0000259" key="3">
    <source>
        <dbReference type="PROSITE" id="PS51236"/>
    </source>
</evidence>
<evidence type="ECO:0000313" key="4">
    <source>
        <dbReference type="EMBL" id="ATB27666.1"/>
    </source>
</evidence>
<dbReference type="GO" id="GO:0005576">
    <property type="term" value="C:extracellular region"/>
    <property type="evidence" value="ECO:0007669"/>
    <property type="project" value="InterPro"/>
</dbReference>
<evidence type="ECO:0000313" key="5">
    <source>
        <dbReference type="Proteomes" id="UP000217289"/>
    </source>
</evidence>
<dbReference type="EMBL" id="CP022163">
    <property type="protein sequence ID" value="ATB27666.1"/>
    <property type="molecule type" value="Genomic_DNA"/>
</dbReference>
<dbReference type="PROSITE" id="PS51236">
    <property type="entry name" value="TSP_CTER"/>
    <property type="match status" value="1"/>
</dbReference>
<accession>A0A250I9M5</accession>
<dbReference type="AlphaFoldDB" id="A0A250I9M5"/>
<dbReference type="Pfam" id="PF24681">
    <property type="entry name" value="Kelch_KLHDC2_KLHL20_DRC7"/>
    <property type="match status" value="1"/>
</dbReference>
<proteinExistence type="predicted"/>
<dbReference type="KEGG" id="mbd:MEBOL_001110"/>
<dbReference type="NCBIfam" id="NF012211">
    <property type="entry name" value="tand_rpt_95"/>
    <property type="match status" value="3"/>
</dbReference>
<dbReference type="Gene3D" id="2.60.120.200">
    <property type="match status" value="1"/>
</dbReference>
<dbReference type="Gene3D" id="2.60.40.3440">
    <property type="match status" value="4"/>
</dbReference>
<organism evidence="4 5">
    <name type="scientific">Melittangium boletus DSM 14713</name>
    <dbReference type="NCBI Taxonomy" id="1294270"/>
    <lineage>
        <taxon>Bacteria</taxon>
        <taxon>Pseudomonadati</taxon>
        <taxon>Myxococcota</taxon>
        <taxon>Myxococcia</taxon>
        <taxon>Myxococcales</taxon>
        <taxon>Cystobacterineae</taxon>
        <taxon>Archangiaceae</taxon>
        <taxon>Melittangium</taxon>
    </lineage>
</organism>
<dbReference type="InterPro" id="IPR013320">
    <property type="entry name" value="ConA-like_dom_sf"/>
</dbReference>
<feature type="domain" description="TSP C-terminal" evidence="3">
    <location>
        <begin position="58"/>
        <end position="289"/>
    </location>
</feature>
<gene>
    <name evidence="4" type="ORF">MEBOL_001110</name>
</gene>
<keyword evidence="2" id="KW-0677">Repeat</keyword>
<dbReference type="Pfam" id="PF17963">
    <property type="entry name" value="Big_9"/>
    <property type="match status" value="4"/>
</dbReference>
<dbReference type="RefSeq" id="WP_170115454.1">
    <property type="nucleotide sequence ID" value="NZ_CP022163.1"/>
</dbReference>
<dbReference type="InterPro" id="IPR015915">
    <property type="entry name" value="Kelch-typ_b-propeller"/>
</dbReference>
<dbReference type="InterPro" id="IPR008859">
    <property type="entry name" value="Thrombospondin_C"/>
</dbReference>
<dbReference type="GO" id="GO:0005509">
    <property type="term" value="F:calcium ion binding"/>
    <property type="evidence" value="ECO:0007669"/>
    <property type="project" value="InterPro"/>
</dbReference>
<keyword evidence="1" id="KW-0880">Kelch repeat</keyword>
<dbReference type="SUPFAM" id="SSF49899">
    <property type="entry name" value="Concanavalin A-like lectins/glucanases"/>
    <property type="match status" value="1"/>
</dbReference>
<dbReference type="Gene3D" id="2.130.10.80">
    <property type="entry name" value="Galactose oxidase/kelch, beta-propeller"/>
    <property type="match status" value="3"/>
</dbReference>
<dbReference type="Gene3D" id="2.120.10.80">
    <property type="entry name" value="Kelch-type beta propeller"/>
    <property type="match status" value="1"/>
</dbReference>
<name>A0A250I9M5_9BACT</name>
<dbReference type="InterPro" id="IPR037293">
    <property type="entry name" value="Gal_Oxidase_central_sf"/>
</dbReference>
<dbReference type="PANTHER" id="PTHR46344">
    <property type="entry name" value="OS02G0202900 PROTEIN"/>
    <property type="match status" value="1"/>
</dbReference>
<evidence type="ECO:0000256" key="2">
    <source>
        <dbReference type="ARBA" id="ARBA00022737"/>
    </source>
</evidence>
<dbReference type="SUPFAM" id="SSF50965">
    <property type="entry name" value="Galactose oxidase, central domain"/>
    <property type="match status" value="2"/>
</dbReference>
<reference evidence="4 5" key="1">
    <citation type="submission" date="2017-06" db="EMBL/GenBank/DDBJ databases">
        <authorList>
            <person name="Kim H.J."/>
            <person name="Triplett B.A."/>
        </authorList>
    </citation>
    <scope>NUCLEOTIDE SEQUENCE [LARGE SCALE GENOMIC DNA]</scope>
    <source>
        <strain evidence="4 5">DSM 14713</strain>
    </source>
</reference>
<dbReference type="Pfam" id="PF05735">
    <property type="entry name" value="TSP_C"/>
    <property type="match status" value="1"/>
</dbReference>